<evidence type="ECO:0000313" key="2">
    <source>
        <dbReference type="EMBL" id="SMD45576.1"/>
    </source>
</evidence>
<dbReference type="InterPro" id="IPR029063">
    <property type="entry name" value="SAM-dependent_MTases_sf"/>
</dbReference>
<dbReference type="PANTHER" id="PTHR34203:SF15">
    <property type="entry name" value="SLL1173 PROTEIN"/>
    <property type="match status" value="1"/>
</dbReference>
<name>A0A1W2HAJ5_9BACT</name>
<dbReference type="InterPro" id="IPR052514">
    <property type="entry name" value="SAM-dependent_MTase"/>
</dbReference>
<feature type="domain" description="Methyltransferase FkbM" evidence="1">
    <location>
        <begin position="86"/>
        <end position="253"/>
    </location>
</feature>
<sequence length="280" mass="31631">MEKLAASFARNLYIIPGGYFLVQIIRKLFESNYLKPEWRTFKFRGISMRVDISKSMGAAIYWRGAHDWAPIFVLEDIIKQGDTVIDVGANQGEYSLWAAKNTGPSGTVLAFEPMDELYVQLKKNFALNPKYRNTLIPNKNGLSDKPGKLNLFGKAGDNEGVNTMFPTQSHTVLIQEINLDTLDNQLNKLKCEKVNFIKIDVEGAELHVLKGARETLNKYKPSLLIEINSEACLAGGYEPEEIFEILRPLGYKFEKIGLRGKRIPVDKVPKEFCNILASVR</sequence>
<dbReference type="Pfam" id="PF05050">
    <property type="entry name" value="Methyltransf_21"/>
    <property type="match status" value="1"/>
</dbReference>
<protein>
    <submittedName>
        <fullName evidence="2">Methyltransferase, FkbM family</fullName>
    </submittedName>
</protein>
<dbReference type="Gene3D" id="3.40.50.150">
    <property type="entry name" value="Vaccinia Virus protein VP39"/>
    <property type="match status" value="1"/>
</dbReference>
<dbReference type="RefSeq" id="WP_084122453.1">
    <property type="nucleotide sequence ID" value="NZ_LT838813.1"/>
</dbReference>
<dbReference type="EMBL" id="LT838813">
    <property type="protein sequence ID" value="SMD45576.1"/>
    <property type="molecule type" value="Genomic_DNA"/>
</dbReference>
<dbReference type="GO" id="GO:0008168">
    <property type="term" value="F:methyltransferase activity"/>
    <property type="evidence" value="ECO:0007669"/>
    <property type="project" value="UniProtKB-KW"/>
</dbReference>
<proteinExistence type="predicted"/>
<dbReference type="OrthoDB" id="9812600at2"/>
<evidence type="ECO:0000259" key="1">
    <source>
        <dbReference type="Pfam" id="PF05050"/>
    </source>
</evidence>
<dbReference type="GO" id="GO:0032259">
    <property type="term" value="P:methylation"/>
    <property type="evidence" value="ECO:0007669"/>
    <property type="project" value="UniProtKB-KW"/>
</dbReference>
<gene>
    <name evidence="2" type="ORF">SAMN00777080_4233</name>
</gene>
<dbReference type="SUPFAM" id="SSF53335">
    <property type="entry name" value="S-adenosyl-L-methionine-dependent methyltransferases"/>
    <property type="match status" value="1"/>
</dbReference>
<keyword evidence="2" id="KW-0808">Transferase</keyword>
<dbReference type="PANTHER" id="PTHR34203">
    <property type="entry name" value="METHYLTRANSFERASE, FKBM FAMILY PROTEIN"/>
    <property type="match status" value="1"/>
</dbReference>
<accession>A0A1W2HAJ5</accession>
<dbReference type="Proteomes" id="UP000192333">
    <property type="component" value="Chromosome I"/>
</dbReference>
<organism evidence="2 3">
    <name type="scientific">Aquiflexum balticum DSM 16537</name>
    <dbReference type="NCBI Taxonomy" id="758820"/>
    <lineage>
        <taxon>Bacteria</taxon>
        <taxon>Pseudomonadati</taxon>
        <taxon>Bacteroidota</taxon>
        <taxon>Cytophagia</taxon>
        <taxon>Cytophagales</taxon>
        <taxon>Cyclobacteriaceae</taxon>
        <taxon>Aquiflexum</taxon>
    </lineage>
</organism>
<keyword evidence="2" id="KW-0489">Methyltransferase</keyword>
<reference evidence="3" key="1">
    <citation type="submission" date="2017-04" db="EMBL/GenBank/DDBJ databases">
        <authorList>
            <person name="Varghese N."/>
            <person name="Submissions S."/>
        </authorList>
    </citation>
    <scope>NUCLEOTIDE SEQUENCE [LARGE SCALE GENOMIC DNA]</scope>
    <source>
        <strain evidence="3">DSM 16537</strain>
    </source>
</reference>
<dbReference type="NCBIfam" id="TIGR01444">
    <property type="entry name" value="fkbM_fam"/>
    <property type="match status" value="1"/>
</dbReference>
<dbReference type="InterPro" id="IPR006342">
    <property type="entry name" value="FkbM_mtfrase"/>
</dbReference>
<keyword evidence="3" id="KW-1185">Reference proteome</keyword>
<evidence type="ECO:0000313" key="3">
    <source>
        <dbReference type="Proteomes" id="UP000192333"/>
    </source>
</evidence>
<dbReference type="AlphaFoldDB" id="A0A1W2HAJ5"/>
<dbReference type="STRING" id="758820.SAMN00777080_4233"/>